<sequence>MLNTFQVGLDLVRLIPVYGEIADGLNAVIYYARGDKVNAALSLGAMIPFAGMASAGAKFINKGAKAFNGVVDGIKTVTNKGPIGQLKEKATKQLDTVKDKFQTKVAEVKDQFRQLGTPQLELAGVKVGRITDTGTVGKNKPTPNPKPSNSSKPPEKDSKPAEGTKGTGEGSKKISDVPHVKEARDIIAERTKGLDLNQHPTTTKQMSYKKMKALRDKIDNRTITKQEYAD</sequence>
<evidence type="ECO:0000313" key="2">
    <source>
        <dbReference type="EMBL" id="TKI62129.1"/>
    </source>
</evidence>
<feature type="compositionally biased region" description="Basic and acidic residues" evidence="1">
    <location>
        <begin position="170"/>
        <end position="193"/>
    </location>
</feature>
<accession>A0A4U2YLN7</accession>
<organism evidence="2 3">
    <name type="scientific">Lysinibacillus mangiferihumi</name>
    <dbReference type="NCBI Taxonomy" id="1130819"/>
    <lineage>
        <taxon>Bacteria</taxon>
        <taxon>Bacillati</taxon>
        <taxon>Bacillota</taxon>
        <taxon>Bacilli</taxon>
        <taxon>Bacillales</taxon>
        <taxon>Bacillaceae</taxon>
        <taxon>Lysinibacillus</taxon>
    </lineage>
</organism>
<keyword evidence="3" id="KW-1185">Reference proteome</keyword>
<reference evidence="2 3" key="1">
    <citation type="submission" date="2019-04" db="EMBL/GenBank/DDBJ databases">
        <title>Lysinibacillus genome sequencing.</title>
        <authorList>
            <person name="Dunlap C."/>
        </authorList>
    </citation>
    <scope>NUCLEOTIDE SEQUENCE [LARGE SCALE GENOMIC DNA]</scope>
    <source>
        <strain evidence="2 3">CCTCC AB 2010389</strain>
    </source>
</reference>
<dbReference type="EMBL" id="SZPU01000077">
    <property type="protein sequence ID" value="TKI62129.1"/>
    <property type="molecule type" value="Genomic_DNA"/>
</dbReference>
<proteinExistence type="predicted"/>
<dbReference type="AlphaFoldDB" id="A0A4U2YLN7"/>
<feature type="region of interest" description="Disordered" evidence="1">
    <location>
        <begin position="126"/>
        <end position="208"/>
    </location>
</feature>
<feature type="compositionally biased region" description="Basic and acidic residues" evidence="1">
    <location>
        <begin position="153"/>
        <end position="162"/>
    </location>
</feature>
<evidence type="ECO:0000313" key="3">
    <source>
        <dbReference type="Proteomes" id="UP000308744"/>
    </source>
</evidence>
<evidence type="ECO:0000256" key="1">
    <source>
        <dbReference type="SAM" id="MobiDB-lite"/>
    </source>
</evidence>
<dbReference type="Proteomes" id="UP000308744">
    <property type="component" value="Unassembled WGS sequence"/>
</dbReference>
<protein>
    <submittedName>
        <fullName evidence="2">Uncharacterized protein</fullName>
    </submittedName>
</protein>
<name>A0A4U2YLN7_9BACI</name>
<gene>
    <name evidence="2" type="ORF">FC756_19300</name>
</gene>
<comment type="caution">
    <text evidence="2">The sequence shown here is derived from an EMBL/GenBank/DDBJ whole genome shotgun (WGS) entry which is preliminary data.</text>
</comment>
<dbReference type="CDD" id="cd20745">
    <property type="entry name" value="FIX_RhsA_AHH_HNH-like"/>
    <property type="match status" value="1"/>
</dbReference>